<evidence type="ECO:0000313" key="1">
    <source>
        <dbReference type="EMBL" id="TNV78991.1"/>
    </source>
</evidence>
<protein>
    <submittedName>
        <fullName evidence="1">Uncharacterized protein</fullName>
    </submittedName>
</protein>
<dbReference type="EMBL" id="RRYP01009548">
    <property type="protein sequence ID" value="TNV78991.1"/>
    <property type="molecule type" value="Genomic_DNA"/>
</dbReference>
<organism evidence="1 2">
    <name type="scientific">Halteria grandinella</name>
    <dbReference type="NCBI Taxonomy" id="5974"/>
    <lineage>
        <taxon>Eukaryota</taxon>
        <taxon>Sar</taxon>
        <taxon>Alveolata</taxon>
        <taxon>Ciliophora</taxon>
        <taxon>Intramacronucleata</taxon>
        <taxon>Spirotrichea</taxon>
        <taxon>Stichotrichia</taxon>
        <taxon>Sporadotrichida</taxon>
        <taxon>Halteriidae</taxon>
        <taxon>Halteria</taxon>
    </lineage>
</organism>
<dbReference type="Proteomes" id="UP000785679">
    <property type="component" value="Unassembled WGS sequence"/>
</dbReference>
<accession>A0A8J8NPB0</accession>
<dbReference type="AlphaFoldDB" id="A0A8J8NPB0"/>
<proteinExistence type="predicted"/>
<gene>
    <name evidence="1" type="ORF">FGO68_gene15014</name>
</gene>
<name>A0A8J8NPB0_HALGN</name>
<sequence>MQSRKSIKTLKFSLSNFLGNFTIHCPKVYPSVETLIYDRSNFIDSAEYSQYENLKVLKILNCTIYSVEVDENQKNIYTKICYGATIDLLKKLIYKQSETSAPQNTFNSRLKVLEADVYFGTDLQPDNNQPWHLITSIESCKMRDYDTIYSFSMIHTLLRSTASIENASSLPPIQLEIYKFKESDKIFTLDSQQCEQALRNIAEQQGLIIYAYEEVCSKENYTIYIINIRLKSLEGRQLRLEKRGAFYQ</sequence>
<comment type="caution">
    <text evidence="1">The sequence shown here is derived from an EMBL/GenBank/DDBJ whole genome shotgun (WGS) entry which is preliminary data.</text>
</comment>
<keyword evidence="2" id="KW-1185">Reference proteome</keyword>
<evidence type="ECO:0000313" key="2">
    <source>
        <dbReference type="Proteomes" id="UP000785679"/>
    </source>
</evidence>
<reference evidence="1" key="1">
    <citation type="submission" date="2019-06" db="EMBL/GenBank/DDBJ databases">
        <authorList>
            <person name="Zheng W."/>
        </authorList>
    </citation>
    <scope>NUCLEOTIDE SEQUENCE</scope>
    <source>
        <strain evidence="1">QDHG01</strain>
    </source>
</reference>